<keyword evidence="3" id="KW-0804">Transcription</keyword>
<dbReference type="InterPro" id="IPR001347">
    <property type="entry name" value="SIS_dom"/>
</dbReference>
<evidence type="ECO:0000256" key="3">
    <source>
        <dbReference type="ARBA" id="ARBA00023163"/>
    </source>
</evidence>
<evidence type="ECO:0000256" key="1">
    <source>
        <dbReference type="ARBA" id="ARBA00023015"/>
    </source>
</evidence>
<feature type="domain" description="SIS" evidence="5">
    <location>
        <begin position="11"/>
        <end position="148"/>
    </location>
</feature>
<dbReference type="InterPro" id="IPR035472">
    <property type="entry name" value="RpiR-like_SIS"/>
</dbReference>
<dbReference type="GO" id="GO:0003700">
    <property type="term" value="F:DNA-binding transcription factor activity"/>
    <property type="evidence" value="ECO:0007669"/>
    <property type="project" value="InterPro"/>
</dbReference>
<evidence type="ECO:0000259" key="4">
    <source>
        <dbReference type="PROSITE" id="PS51071"/>
    </source>
</evidence>
<dbReference type="GO" id="GO:0097367">
    <property type="term" value="F:carbohydrate derivative binding"/>
    <property type="evidence" value="ECO:0007669"/>
    <property type="project" value="InterPro"/>
</dbReference>
<protein>
    <submittedName>
        <fullName evidence="6">Transcriptional regulator, RpiR family</fullName>
    </submittedName>
</protein>
<dbReference type="GO" id="GO:1901135">
    <property type="term" value="P:carbohydrate derivative metabolic process"/>
    <property type="evidence" value="ECO:0007669"/>
    <property type="project" value="InterPro"/>
</dbReference>
<keyword evidence="7" id="KW-1185">Reference proteome</keyword>
<dbReference type="PATRIC" id="fig|688269.3.peg.1029"/>
<dbReference type="Pfam" id="PF01380">
    <property type="entry name" value="SIS"/>
    <property type="match status" value="1"/>
</dbReference>
<dbReference type="Proteomes" id="UP000006804">
    <property type="component" value="Chromosome"/>
</dbReference>
<dbReference type="InterPro" id="IPR000281">
    <property type="entry name" value="HTH_RpiR"/>
</dbReference>
<dbReference type="InterPro" id="IPR046348">
    <property type="entry name" value="SIS_dom_sf"/>
</dbReference>
<dbReference type="eggNOG" id="COG1737">
    <property type="taxonomic scope" value="Bacteria"/>
</dbReference>
<dbReference type="CDD" id="cd05013">
    <property type="entry name" value="SIS_RpiR"/>
    <property type="match status" value="1"/>
</dbReference>
<keyword evidence="1" id="KW-0805">Transcription regulation</keyword>
<reference evidence="6 7" key="1">
    <citation type="submission" date="2010-11" db="EMBL/GenBank/DDBJ databases">
        <title>The complete genome of Thermotoga thermarum DSM 5069.</title>
        <authorList>
            <consortium name="US DOE Joint Genome Institute (JGI-PGF)"/>
            <person name="Lucas S."/>
            <person name="Copeland A."/>
            <person name="Lapidus A."/>
            <person name="Bruce D."/>
            <person name="Goodwin L."/>
            <person name="Pitluck S."/>
            <person name="Kyrpides N."/>
            <person name="Mavromatis K."/>
            <person name="Ivanova N."/>
            <person name="Zeytun A."/>
            <person name="Brettin T."/>
            <person name="Detter J.C."/>
            <person name="Tapia R."/>
            <person name="Han C."/>
            <person name="Land M."/>
            <person name="Hauser L."/>
            <person name="Markowitz V."/>
            <person name="Cheng J.-F."/>
            <person name="Hugenholtz P."/>
            <person name="Woyke T."/>
            <person name="Wu D."/>
            <person name="Spring S."/>
            <person name="Schroeder M."/>
            <person name="Brambilla E."/>
            <person name="Klenk H.-P."/>
            <person name="Eisen J.A."/>
        </authorList>
    </citation>
    <scope>NUCLEOTIDE SEQUENCE [LARGE SCALE GENOMIC DNA]</scope>
    <source>
        <strain evidence="6 7">DSM 5069</strain>
    </source>
</reference>
<accession>F7YYQ1</accession>
<dbReference type="PROSITE" id="PS51071">
    <property type="entry name" value="HTH_RPIR"/>
    <property type="match status" value="1"/>
</dbReference>
<dbReference type="GO" id="GO:0003677">
    <property type="term" value="F:DNA binding"/>
    <property type="evidence" value="ECO:0007669"/>
    <property type="project" value="UniProtKB-KW"/>
</dbReference>
<gene>
    <name evidence="6" type="ORF">Theth_1003</name>
</gene>
<evidence type="ECO:0000259" key="5">
    <source>
        <dbReference type="PROSITE" id="PS51464"/>
    </source>
</evidence>
<dbReference type="SUPFAM" id="SSF46689">
    <property type="entry name" value="Homeodomain-like"/>
    <property type="match status" value="1"/>
</dbReference>
<evidence type="ECO:0000256" key="2">
    <source>
        <dbReference type="ARBA" id="ARBA00023125"/>
    </source>
</evidence>
<dbReference type="PANTHER" id="PTHR30514">
    <property type="entry name" value="GLUCOKINASE"/>
    <property type="match status" value="1"/>
</dbReference>
<dbReference type="SUPFAM" id="SSF53697">
    <property type="entry name" value="SIS domain"/>
    <property type="match status" value="1"/>
</dbReference>
<evidence type="ECO:0000313" key="6">
    <source>
        <dbReference type="EMBL" id="AEH51084.1"/>
    </source>
</evidence>
<dbReference type="PANTHER" id="PTHR30514:SF1">
    <property type="entry name" value="HTH-TYPE TRANSCRIPTIONAL REGULATOR HEXR-RELATED"/>
    <property type="match status" value="1"/>
</dbReference>
<keyword evidence="2" id="KW-0238">DNA-binding</keyword>
<evidence type="ECO:0000313" key="7">
    <source>
        <dbReference type="Proteomes" id="UP000006804"/>
    </source>
</evidence>
<dbReference type="InterPro" id="IPR047640">
    <property type="entry name" value="RpiR-like"/>
</dbReference>
<dbReference type="EMBL" id="CP002351">
    <property type="protein sequence ID" value="AEH51084.1"/>
    <property type="molecule type" value="Genomic_DNA"/>
</dbReference>
<sequence>MVIVGVTKMDVLQNIRNKYNSFTETERRIADIVLQNPQRILESSISDLTKMTGAKSEAMVTLLAISKPADLVSAISHTGESKGIVEVARKTKQLKIPVVTITGNDKSSLAKLSTVVLRTNTKETKIRTDAMTFRIVQLAILKAIYTIV</sequence>
<organism evidence="6 7">
    <name type="scientific">Pseudothermotoga thermarum DSM 5069</name>
    <dbReference type="NCBI Taxonomy" id="688269"/>
    <lineage>
        <taxon>Bacteria</taxon>
        <taxon>Thermotogati</taxon>
        <taxon>Thermotogota</taxon>
        <taxon>Thermotogae</taxon>
        <taxon>Thermotogales</taxon>
        <taxon>Thermotogaceae</taxon>
        <taxon>Pseudothermotoga</taxon>
    </lineage>
</organism>
<dbReference type="AlphaFoldDB" id="F7YYQ1"/>
<feature type="domain" description="HTH rpiR-type" evidence="4">
    <location>
        <begin position="9"/>
        <end position="94"/>
    </location>
</feature>
<proteinExistence type="predicted"/>
<dbReference type="PROSITE" id="PS51464">
    <property type="entry name" value="SIS"/>
    <property type="match status" value="1"/>
</dbReference>
<dbReference type="Gene3D" id="3.40.50.10490">
    <property type="entry name" value="Glucose-6-phosphate isomerase like protein, domain 1"/>
    <property type="match status" value="1"/>
</dbReference>
<dbReference type="HOGENOM" id="CLU_1757281_0_0_0"/>
<dbReference type="STRING" id="688269.Theth_1003"/>
<dbReference type="InterPro" id="IPR009057">
    <property type="entry name" value="Homeodomain-like_sf"/>
</dbReference>
<dbReference type="KEGG" id="tta:Theth_1003"/>
<name>F7YYQ1_9THEM</name>